<dbReference type="Gene3D" id="3.30.70.1430">
    <property type="entry name" value="Multidrug efflux transporter AcrB pore domain"/>
    <property type="match status" value="2"/>
</dbReference>
<feature type="transmembrane region" description="Helical" evidence="8">
    <location>
        <begin position="1004"/>
        <end position="1030"/>
    </location>
</feature>
<feature type="transmembrane region" description="Helical" evidence="8">
    <location>
        <begin position="481"/>
        <end position="507"/>
    </location>
</feature>
<evidence type="ECO:0000313" key="10">
    <source>
        <dbReference type="Proteomes" id="UP000653472"/>
    </source>
</evidence>
<dbReference type="SUPFAM" id="SSF82714">
    <property type="entry name" value="Multidrug efflux transporter AcrB TolC docking domain, DN and DC subdomains"/>
    <property type="match status" value="2"/>
</dbReference>
<evidence type="ECO:0000256" key="5">
    <source>
        <dbReference type="ARBA" id="ARBA00022692"/>
    </source>
</evidence>
<feature type="transmembrane region" description="Helical" evidence="8">
    <location>
        <begin position="972"/>
        <end position="992"/>
    </location>
</feature>
<dbReference type="EMBL" id="JAAVXB010000009">
    <property type="protein sequence ID" value="NKF23704.1"/>
    <property type="molecule type" value="Genomic_DNA"/>
</dbReference>
<dbReference type="AlphaFoldDB" id="A0A969WCJ3"/>
<keyword evidence="6 8" id="KW-1133">Transmembrane helix</keyword>
<dbReference type="Gene3D" id="3.30.2090.10">
    <property type="entry name" value="Multidrug efflux transporter AcrB TolC docking domain, DN and DC subdomains"/>
    <property type="match status" value="2"/>
</dbReference>
<name>A0A969WCJ3_9GAMM</name>
<comment type="subcellular location">
    <subcellularLocation>
        <location evidence="1">Cell membrane</location>
        <topology evidence="1">Multi-pass membrane protein</topology>
    </subcellularLocation>
</comment>
<dbReference type="PANTHER" id="PTHR32063:SF24">
    <property type="entry name" value="CATION EFFLUX SYSTEM (ACRB_ACRD_ACRF FAMILY)"/>
    <property type="match status" value="1"/>
</dbReference>
<dbReference type="PRINTS" id="PR00702">
    <property type="entry name" value="ACRIFLAVINRP"/>
</dbReference>
<protein>
    <submittedName>
        <fullName evidence="9">CusA/CzcA family heavy metal efflux RND transporter</fullName>
    </submittedName>
</protein>
<dbReference type="Gene3D" id="3.30.70.1320">
    <property type="entry name" value="Multidrug efflux transporter AcrB pore domain like"/>
    <property type="match status" value="1"/>
</dbReference>
<dbReference type="PANTHER" id="PTHR32063">
    <property type="match status" value="1"/>
</dbReference>
<dbReference type="Gene3D" id="3.30.70.1440">
    <property type="entry name" value="Multidrug efflux transporter AcrB pore domain"/>
    <property type="match status" value="1"/>
</dbReference>
<dbReference type="InterPro" id="IPR004763">
    <property type="entry name" value="CusA-like"/>
</dbReference>
<feature type="transmembrane region" description="Helical" evidence="8">
    <location>
        <begin position="372"/>
        <end position="393"/>
    </location>
</feature>
<keyword evidence="3" id="KW-0813">Transport</keyword>
<sequence>MINALLHLAIHRRWMMVLMALAFAVLGVLSYQRLPLDAVPDITNVQVMIAARAPGYSPLETERRVTFPIETSLGGIPGLVSTRSLSKYGLSQITAVFADGSDIYRARQLVNERLQDVRANLPADVEPSLGPITTGLGEIFMYALRADPEARQPDGTPYDATALRSIQDWIIRPQLRQTPGITEVDTIGGRVKEFHVLPDPSRLLAQQLSVDDLRTALIAANGNRGAGYIERNGEQLLVRVPGELRGVDDLRRVVVASHDGIPVTVADVADVEIGAPLRTGAAQLGTDETVLSTAFMLIGENSRVVAKRVADKLDDIRRQLPAGVEALTVYDRTDLVGKTIHTVQKNLIEGALLVIVVLFVMLGNLRAALLTALVIPLSLLMTFTGMVGGHISANLMSLGALDFGLIVDGSVIIVENCLMRLGHAQRGHGGVLPLTHRLAVVHEATAEVFRPSLVSVLVVVLVNLPILALSGVEGKMFHPMALTVIIALLAALLLSVTLVPALIAIALNGPIAEKDNAIVRGARRGYAPMLAWALGHRSTVLGTALLLTLGCGVLATRLGTEFIPNLDEGDLIIQPTRVPGIGIEQAVATQKLVNAALMNVPEVARVFARTGTNEAATDPMSPGETDTFVMLKPHAQWPDPGKSKATLIGELAAVVDAIPGAAYSFTQPIQMRFNELISGVRADVAIKVFGDDLDTLQRLGSRIAARIGRVAGAADVKVEQASGLPMLAVQPDRMQLARYGLRIADIQDLVATAVGGSRAGTIFEGDARYAVVVRLPETSRTDPAALATLPVPLAGGGYVPLSEVATITRTLGPNQISRENGARRIVVTANVRGRDLGGFVEEASGAVATDVALPTGYYVRWGGTFEQLASAATRLAIVVPIALLMIFGLLYLTFASVKDALLVFSGVPLALTGGIVALWLRDIPLSISAGVGFITLCGVAVLTGVVMVSMFRSLVAEGRSLDAAITEGALARLRPILMVALVASLGFLPMALNTGTGAEVQRPLATVVIGGIISATTLSLLVLPVLYAFAHRRDLAT</sequence>
<reference evidence="9" key="1">
    <citation type="submission" date="2020-03" db="EMBL/GenBank/DDBJ databases">
        <title>Solimonas marina sp. nov., isolated from deep seawater of the Pacific Ocean.</title>
        <authorList>
            <person name="Liu X."/>
            <person name="Lai Q."/>
            <person name="Sun F."/>
            <person name="Gai Y."/>
            <person name="Li G."/>
            <person name="Shao Z."/>
        </authorList>
    </citation>
    <scope>NUCLEOTIDE SEQUENCE</scope>
    <source>
        <strain evidence="9">C16B3</strain>
    </source>
</reference>
<feature type="transmembrane region" description="Helical" evidence="8">
    <location>
        <begin position="926"/>
        <end position="951"/>
    </location>
</feature>
<evidence type="ECO:0000256" key="3">
    <source>
        <dbReference type="ARBA" id="ARBA00022448"/>
    </source>
</evidence>
<keyword evidence="5 8" id="KW-0812">Transmembrane</keyword>
<evidence type="ECO:0000256" key="6">
    <source>
        <dbReference type="ARBA" id="ARBA00022989"/>
    </source>
</evidence>
<keyword evidence="4" id="KW-1003">Cell membrane</keyword>
<dbReference type="GO" id="GO:0042910">
    <property type="term" value="F:xenobiotic transmembrane transporter activity"/>
    <property type="evidence" value="ECO:0007669"/>
    <property type="project" value="TreeGrafter"/>
</dbReference>
<organism evidence="9 10">
    <name type="scientific">Solimonas marina</name>
    <dbReference type="NCBI Taxonomy" id="2714601"/>
    <lineage>
        <taxon>Bacteria</taxon>
        <taxon>Pseudomonadati</taxon>
        <taxon>Pseudomonadota</taxon>
        <taxon>Gammaproteobacteria</taxon>
        <taxon>Nevskiales</taxon>
        <taxon>Nevskiaceae</taxon>
        <taxon>Solimonas</taxon>
    </lineage>
</organism>
<dbReference type="GO" id="GO:0005886">
    <property type="term" value="C:plasma membrane"/>
    <property type="evidence" value="ECO:0007669"/>
    <property type="project" value="UniProtKB-SubCell"/>
</dbReference>
<feature type="transmembrane region" description="Helical" evidence="8">
    <location>
        <begin position="347"/>
        <end position="365"/>
    </location>
</feature>
<evidence type="ECO:0000256" key="1">
    <source>
        <dbReference type="ARBA" id="ARBA00004651"/>
    </source>
</evidence>
<dbReference type="RefSeq" id="WP_168149027.1">
    <property type="nucleotide sequence ID" value="NZ_JAAVXB010000009.1"/>
</dbReference>
<keyword evidence="7 8" id="KW-0472">Membrane</keyword>
<dbReference type="NCBIfam" id="TIGR00914">
    <property type="entry name" value="2A0601"/>
    <property type="match status" value="1"/>
</dbReference>
<evidence type="ECO:0000256" key="4">
    <source>
        <dbReference type="ARBA" id="ARBA00022475"/>
    </source>
</evidence>
<dbReference type="Pfam" id="PF00873">
    <property type="entry name" value="ACR_tran"/>
    <property type="match status" value="1"/>
</dbReference>
<dbReference type="SUPFAM" id="SSF82866">
    <property type="entry name" value="Multidrug efflux transporter AcrB transmembrane domain"/>
    <property type="match status" value="2"/>
</dbReference>
<evidence type="ECO:0000256" key="7">
    <source>
        <dbReference type="ARBA" id="ARBA00023136"/>
    </source>
</evidence>
<dbReference type="InterPro" id="IPR027463">
    <property type="entry name" value="AcrB_DN_DC_subdom"/>
</dbReference>
<gene>
    <name evidence="9" type="ORF">G7Y82_15405</name>
</gene>
<comment type="caution">
    <text evidence="9">The sequence shown here is derived from an EMBL/GenBank/DDBJ whole genome shotgun (WGS) entry which is preliminary data.</text>
</comment>
<keyword evidence="10" id="KW-1185">Reference proteome</keyword>
<dbReference type="Proteomes" id="UP000653472">
    <property type="component" value="Unassembled WGS sequence"/>
</dbReference>
<feature type="transmembrane region" description="Helical" evidence="8">
    <location>
        <begin position="875"/>
        <end position="894"/>
    </location>
</feature>
<feature type="transmembrane region" description="Helical" evidence="8">
    <location>
        <begin position="901"/>
        <end position="920"/>
    </location>
</feature>
<comment type="similarity">
    <text evidence="2">Belongs to the resistance-nodulation-cell division (RND) (TC 2.A.6) family.</text>
</comment>
<dbReference type="SUPFAM" id="SSF82693">
    <property type="entry name" value="Multidrug efflux transporter AcrB pore domain, PN1, PN2, PC1 and PC2 subdomains"/>
    <property type="match status" value="3"/>
</dbReference>
<evidence type="ECO:0000256" key="2">
    <source>
        <dbReference type="ARBA" id="ARBA00010942"/>
    </source>
</evidence>
<evidence type="ECO:0000313" key="9">
    <source>
        <dbReference type="EMBL" id="NKF23704.1"/>
    </source>
</evidence>
<dbReference type="GO" id="GO:0008324">
    <property type="term" value="F:monoatomic cation transmembrane transporter activity"/>
    <property type="evidence" value="ECO:0007669"/>
    <property type="project" value="InterPro"/>
</dbReference>
<evidence type="ECO:0000256" key="8">
    <source>
        <dbReference type="SAM" id="Phobius"/>
    </source>
</evidence>
<dbReference type="Gene3D" id="1.20.1640.10">
    <property type="entry name" value="Multidrug efflux transporter AcrB transmembrane domain"/>
    <property type="match status" value="2"/>
</dbReference>
<proteinExistence type="inferred from homology"/>
<accession>A0A969WCJ3</accession>
<dbReference type="InterPro" id="IPR001036">
    <property type="entry name" value="Acrflvin-R"/>
</dbReference>
<feature type="transmembrane region" description="Helical" evidence="8">
    <location>
        <begin position="448"/>
        <end position="469"/>
    </location>
</feature>